<feature type="signal peptide" evidence="1">
    <location>
        <begin position="1"/>
        <end position="22"/>
    </location>
</feature>
<gene>
    <name evidence="2" type="ORF">BD289DRAFT_8180</name>
</gene>
<evidence type="ECO:0008006" key="4">
    <source>
        <dbReference type="Google" id="ProtNLM"/>
    </source>
</evidence>
<dbReference type="EMBL" id="KZ678381">
    <property type="protein sequence ID" value="PSS00809.1"/>
    <property type="molecule type" value="Genomic_DNA"/>
</dbReference>
<protein>
    <recommendedName>
        <fullName evidence="4">Secreted protein</fullName>
    </recommendedName>
</protein>
<dbReference type="Proteomes" id="UP000241462">
    <property type="component" value="Unassembled WGS sequence"/>
</dbReference>
<sequence length="106" mass="12113">MRSYVFMMPRKMLLLFCALAETRPSLPHYYGICDLPLVSDQSQMSTNIKNLHKQVVYSVVCRGKEERRKKSVRLLYLGLAPCALTNSGRSRGPVPRYGRSLILSCF</sequence>
<dbReference type="InParanoid" id="A0A2T3AJV4"/>
<feature type="chain" id="PRO_5015530407" description="Secreted protein" evidence="1">
    <location>
        <begin position="23"/>
        <end position="106"/>
    </location>
</feature>
<reference evidence="2 3" key="1">
    <citation type="journal article" date="2018" name="Mycol. Prog.">
        <title>Coniella lustricola, a new species from submerged detritus.</title>
        <authorList>
            <person name="Raudabaugh D.B."/>
            <person name="Iturriaga T."/>
            <person name="Carver A."/>
            <person name="Mondo S."/>
            <person name="Pangilinan J."/>
            <person name="Lipzen A."/>
            <person name="He G."/>
            <person name="Amirebrahimi M."/>
            <person name="Grigoriev I.V."/>
            <person name="Miller A.N."/>
        </authorList>
    </citation>
    <scope>NUCLEOTIDE SEQUENCE [LARGE SCALE GENOMIC DNA]</scope>
    <source>
        <strain evidence="2 3">B22-T-1</strain>
    </source>
</reference>
<evidence type="ECO:0000313" key="3">
    <source>
        <dbReference type="Proteomes" id="UP000241462"/>
    </source>
</evidence>
<accession>A0A2T3AJV4</accession>
<keyword evidence="3" id="KW-1185">Reference proteome</keyword>
<dbReference type="AlphaFoldDB" id="A0A2T3AJV4"/>
<name>A0A2T3AJV4_9PEZI</name>
<organism evidence="2 3">
    <name type="scientific">Coniella lustricola</name>
    <dbReference type="NCBI Taxonomy" id="2025994"/>
    <lineage>
        <taxon>Eukaryota</taxon>
        <taxon>Fungi</taxon>
        <taxon>Dikarya</taxon>
        <taxon>Ascomycota</taxon>
        <taxon>Pezizomycotina</taxon>
        <taxon>Sordariomycetes</taxon>
        <taxon>Sordariomycetidae</taxon>
        <taxon>Diaporthales</taxon>
        <taxon>Schizoparmaceae</taxon>
        <taxon>Coniella</taxon>
    </lineage>
</organism>
<evidence type="ECO:0000313" key="2">
    <source>
        <dbReference type="EMBL" id="PSS00809.1"/>
    </source>
</evidence>
<keyword evidence="1" id="KW-0732">Signal</keyword>
<evidence type="ECO:0000256" key="1">
    <source>
        <dbReference type="SAM" id="SignalP"/>
    </source>
</evidence>
<proteinExistence type="predicted"/>